<dbReference type="PANTHER" id="PTHR22604">
    <property type="entry name" value="OXIDOREDUCTASES"/>
    <property type="match status" value="1"/>
</dbReference>
<accession>A0A6J4JHP5</accession>
<evidence type="ECO:0000256" key="1">
    <source>
        <dbReference type="ARBA" id="ARBA00010928"/>
    </source>
</evidence>
<dbReference type="InterPro" id="IPR000683">
    <property type="entry name" value="Gfo/Idh/MocA-like_OxRdtase_N"/>
</dbReference>
<dbReference type="Gene3D" id="3.40.50.720">
    <property type="entry name" value="NAD(P)-binding Rossmann-like Domain"/>
    <property type="match status" value="1"/>
</dbReference>
<evidence type="ECO:0000259" key="3">
    <source>
        <dbReference type="Pfam" id="PF01408"/>
    </source>
</evidence>
<evidence type="ECO:0000313" key="5">
    <source>
        <dbReference type="EMBL" id="CAA9280706.1"/>
    </source>
</evidence>
<feature type="domain" description="GFO/IDH/MocA-like oxidoreductase" evidence="4">
    <location>
        <begin position="136"/>
        <end position="254"/>
    </location>
</feature>
<reference evidence="5" key="1">
    <citation type="submission" date="2020-02" db="EMBL/GenBank/DDBJ databases">
        <authorList>
            <person name="Meier V. D."/>
        </authorList>
    </citation>
    <scope>NUCLEOTIDE SEQUENCE</scope>
    <source>
        <strain evidence="5">AVDCRST_MAG77</strain>
    </source>
</reference>
<feature type="domain" description="Gfo/Idh/MocA-like oxidoreductase N-terminal" evidence="3">
    <location>
        <begin position="7"/>
        <end position="125"/>
    </location>
</feature>
<dbReference type="InterPro" id="IPR036291">
    <property type="entry name" value="NAD(P)-bd_dom_sf"/>
</dbReference>
<dbReference type="SUPFAM" id="SSF55347">
    <property type="entry name" value="Glyceraldehyde-3-phosphate dehydrogenase-like, C-terminal domain"/>
    <property type="match status" value="1"/>
</dbReference>
<sequence length="333" mass="36265">MAETKLRWGILSTARIGRQRFIPGVRNSQQSEVVAVGSRDIAAARQFAADLDIPKSHGSYEELLADPDVDAVYISLPNLLHREWTIRAADAGKHVMCEKPHARRRRDAEEMAVACRAAGVLLMEAFMYRHHPQHTRVFELVGEGVIGNPVMIRASFSYAMGADRREGRDVRVQPELEGGSLMDVGCYAVNAARYLFGAEPLEVAAQQRVDPALGVDTLFAGTLRFPGDRLAQIDGGFDAAGTQRYELAGAKGLIHVERAYLPGETPGQVHVITGGERRVVESAAADQYALEADHMARSIRAGRLLEPAEDGVQQAAVIEALYESAATGRAVRL</sequence>
<protein>
    <recommendedName>
        <fullName evidence="6">Gfo/Idh/MocA family oxidoreductase</fullName>
    </recommendedName>
</protein>
<comment type="similarity">
    <text evidence="1">Belongs to the Gfo/Idh/MocA family.</text>
</comment>
<evidence type="ECO:0008006" key="6">
    <source>
        <dbReference type="Google" id="ProtNLM"/>
    </source>
</evidence>
<dbReference type="InterPro" id="IPR050984">
    <property type="entry name" value="Gfo/Idh/MocA_domain"/>
</dbReference>
<dbReference type="Gene3D" id="3.30.360.10">
    <property type="entry name" value="Dihydrodipicolinate Reductase, domain 2"/>
    <property type="match status" value="1"/>
</dbReference>
<keyword evidence="2" id="KW-0560">Oxidoreductase</keyword>
<evidence type="ECO:0000259" key="4">
    <source>
        <dbReference type="Pfam" id="PF22725"/>
    </source>
</evidence>
<organism evidence="5">
    <name type="scientific">uncultured Chloroflexota bacterium</name>
    <dbReference type="NCBI Taxonomy" id="166587"/>
    <lineage>
        <taxon>Bacteria</taxon>
        <taxon>Bacillati</taxon>
        <taxon>Chloroflexota</taxon>
        <taxon>environmental samples</taxon>
    </lineage>
</organism>
<name>A0A6J4JHP5_9CHLR</name>
<proteinExistence type="inferred from homology"/>
<dbReference type="GO" id="GO:0016491">
    <property type="term" value="F:oxidoreductase activity"/>
    <property type="evidence" value="ECO:0007669"/>
    <property type="project" value="UniProtKB-KW"/>
</dbReference>
<evidence type="ECO:0000256" key="2">
    <source>
        <dbReference type="ARBA" id="ARBA00023002"/>
    </source>
</evidence>
<dbReference type="EMBL" id="CADCTC010000205">
    <property type="protein sequence ID" value="CAA9280706.1"/>
    <property type="molecule type" value="Genomic_DNA"/>
</dbReference>
<dbReference type="PANTHER" id="PTHR22604:SF105">
    <property type="entry name" value="TRANS-1,2-DIHYDROBENZENE-1,2-DIOL DEHYDROGENASE"/>
    <property type="match status" value="1"/>
</dbReference>
<dbReference type="AlphaFoldDB" id="A0A6J4JHP5"/>
<dbReference type="Pfam" id="PF22725">
    <property type="entry name" value="GFO_IDH_MocA_C3"/>
    <property type="match status" value="1"/>
</dbReference>
<dbReference type="InterPro" id="IPR055170">
    <property type="entry name" value="GFO_IDH_MocA-like_dom"/>
</dbReference>
<dbReference type="SUPFAM" id="SSF51735">
    <property type="entry name" value="NAD(P)-binding Rossmann-fold domains"/>
    <property type="match status" value="1"/>
</dbReference>
<dbReference type="GO" id="GO:0000166">
    <property type="term" value="F:nucleotide binding"/>
    <property type="evidence" value="ECO:0007669"/>
    <property type="project" value="InterPro"/>
</dbReference>
<gene>
    <name evidence="5" type="ORF">AVDCRST_MAG77-3815</name>
</gene>
<dbReference type="Pfam" id="PF01408">
    <property type="entry name" value="GFO_IDH_MocA"/>
    <property type="match status" value="1"/>
</dbReference>